<dbReference type="SUPFAM" id="SSF50494">
    <property type="entry name" value="Trypsin-like serine proteases"/>
    <property type="match status" value="1"/>
</dbReference>
<feature type="region of interest" description="Disordered" evidence="1">
    <location>
        <begin position="568"/>
        <end position="806"/>
    </location>
</feature>
<proteinExistence type="predicted"/>
<dbReference type="SUPFAM" id="SSF52540">
    <property type="entry name" value="P-loop containing nucleoside triphosphate hydrolases"/>
    <property type="match status" value="1"/>
</dbReference>
<dbReference type="Gene3D" id="2.40.10.120">
    <property type="match status" value="1"/>
</dbReference>
<dbReference type="Proteomes" id="UP001631957">
    <property type="component" value="Unassembled WGS sequence"/>
</dbReference>
<feature type="compositionally biased region" description="Gly residues" evidence="1">
    <location>
        <begin position="367"/>
        <end position="378"/>
    </location>
</feature>
<dbReference type="RefSeq" id="WP_409121238.1">
    <property type="nucleotide sequence ID" value="NZ_JBJVNI010000006.1"/>
</dbReference>
<feature type="compositionally biased region" description="Gly residues" evidence="1">
    <location>
        <begin position="784"/>
        <end position="804"/>
    </location>
</feature>
<accession>A0ABW9HMW2</accession>
<feature type="compositionally biased region" description="Polar residues" evidence="1">
    <location>
        <begin position="577"/>
        <end position="587"/>
    </location>
</feature>
<dbReference type="EMBL" id="JBJVNI010000006">
    <property type="protein sequence ID" value="MFM9609403.1"/>
    <property type="molecule type" value="Genomic_DNA"/>
</dbReference>
<protein>
    <recommendedName>
        <fullName evidence="4">Large Pro/Ala/Gly-rich protein</fullName>
    </recommendedName>
</protein>
<organism evidence="2 3">
    <name type="scientific">Streptomyces niveiscabiei</name>
    <dbReference type="NCBI Taxonomy" id="164115"/>
    <lineage>
        <taxon>Bacteria</taxon>
        <taxon>Bacillati</taxon>
        <taxon>Actinomycetota</taxon>
        <taxon>Actinomycetes</taxon>
        <taxon>Kitasatosporales</taxon>
        <taxon>Streptomycetaceae</taxon>
        <taxon>Streptomyces</taxon>
    </lineage>
</organism>
<keyword evidence="3" id="KW-1185">Reference proteome</keyword>
<reference evidence="2 3" key="1">
    <citation type="submission" date="2024-12" db="EMBL/GenBank/DDBJ databases">
        <title>Forecasting of Potato common scab and diversities of Pathogenic streptomyces spp. in china.</title>
        <authorList>
            <person name="Handique U."/>
            <person name="Wu J."/>
        </authorList>
    </citation>
    <scope>NUCLEOTIDE SEQUENCE [LARGE SCALE GENOMIC DNA]</scope>
    <source>
        <strain evidence="2 3">ZRIMU1530</strain>
    </source>
</reference>
<feature type="region of interest" description="Disordered" evidence="1">
    <location>
        <begin position="344"/>
        <end position="378"/>
    </location>
</feature>
<feature type="compositionally biased region" description="Low complexity" evidence="1">
    <location>
        <begin position="620"/>
        <end position="629"/>
    </location>
</feature>
<evidence type="ECO:0000313" key="3">
    <source>
        <dbReference type="Proteomes" id="UP001631957"/>
    </source>
</evidence>
<feature type="compositionally biased region" description="Low complexity" evidence="1">
    <location>
        <begin position="721"/>
        <end position="757"/>
    </location>
</feature>
<dbReference type="PANTHER" id="PTHR45725">
    <property type="entry name" value="FORMIN HOMOLOGY 2 FAMILY MEMBER"/>
    <property type="match status" value="1"/>
</dbReference>
<dbReference type="InterPro" id="IPR027417">
    <property type="entry name" value="P-loop_NTPase"/>
</dbReference>
<dbReference type="InterPro" id="IPR051425">
    <property type="entry name" value="Formin_Homology"/>
</dbReference>
<evidence type="ECO:0000313" key="2">
    <source>
        <dbReference type="EMBL" id="MFM9609403.1"/>
    </source>
</evidence>
<sequence length="1506" mass="156285">MGVPSGDGTDLTLPDVVVRIRDLAGRPRGVGFLADHHGTLITAHEAVDGLPRIVLHGAGDRTCIVTSESVTPLPELDLALVHTEGLATDPLPVTTRADVPTGTYVRLAAGCWREARVLSTTPATYTATDRFHLLPHTLELAIGTTGRDALRLGGGAAGGPVLDAATGTVVAVLGTALQSDHRDVGFAIPLRTAATNSPALAHLLTRNAATVPAYGADLNLAGVLELTATSVGSDGPPGALAGYVGGWPGEEPGGGGAAGVARGEAEEGVCGSGVGGGEAAGPAGGMGVGEGGAARGAGRGGVGGGEVAGSAWAVGVEEGEAARGAGRGGVGGGEVAGPAWAVEGEEEAARGAWRGRVGGGEAEEGVRGSGVGEGGGSWFEGEGGARGVGRGVWVGGSGNGVVLPVERGVTVREFAAFAGGAASVLALVGPPGSGRTTELAALAARRYRAAEPAPTLWLRGADLRDEDESLADAAARALRRAARIVTTSQAPTSPPDPETITPADLSRTALTAGRPLFLLLDGPEEMPPVLAHRLAAWTAGTVTWLRETGARLVVACRAEYWEAAGTGFPRDMLHGTRTPNPRDQATPTRAHHPEPTAPLPGAPQTGVPEPARHGADAVNPGDGPETGPTPEERSDETQTTRPTPVETRQPYPPSETTPPDTVPSHPVPALSHLARDASAPAPAPSHPAPDARAPNLAVTSTTSVTPTTSATPTPMTPTPPTTLAIPTTPGTLSTPVTLMTSATLTTPATPTPSATPTTPSPPSTAPHHPARPAIEDKAPSGPERGAGGAAPGDGTGRGGGGEGGLPECVELGEFTAGEAEIARARYRVPAFALAPNAVRHPLSIRLLSEIRAALPDVPPPANAEREDIFAAYLDLMCLRIAVRLAAGNTLRGTDVRRLAARVSGQVHEAARRSLGPGQGELDRTAFEDVFPWGHAPGRPGGVTGWASAVLAEGLIVPAGTGYRFAHEELADWIQGMHLDLEEALRSLAHRPRGTHLVPVPHHRIGPVVQSLLLVARQQGPAELASHLRKLTRALDETPDAWWPARLLTETLLRVPDATPYLDVLHALADHVVARETLRPTTFLPSFWTSLNLPPAPLFTLLRHLLRADPPPGETAAPRYLDAVATLLAADAGTVQPHLTLWFEDDRPLPGAPEATVAAAAQALLYAYRDRALDDLTDVLVGCGHRRADELLGALAEDEPSAVCRAVDRWARDTRPARRVAAVSYGLRAAPHVTTDADRDLLRYAAEELLTEPPLQGGALGLLVQDPRIRTAHLPQTLAHFTSADPQLPPTALLPALRTHTEPVLKAFRTRLARPDTDPTTTLRALAEVTAQPLARRIAIMVRETVERRPETARAVAAYVDARLRQGPPARPVLHPLVTALLTASAQEVRSALADVLATPDGAPLRTELREFLLTHEQDPAVLTSFLHAAAHHRSRDLVHRAGRLLVRTPDGATRFDRGLVDLGRHVPGFAARVAAWIGEAPQEWATVVGPGARRMIENLAGAGVPV</sequence>
<feature type="region of interest" description="Disordered" evidence="1">
    <location>
        <begin position="484"/>
        <end position="506"/>
    </location>
</feature>
<dbReference type="PANTHER" id="PTHR45725:SF1">
    <property type="entry name" value="DISHEVELLED ASSOCIATED ACTIVATOR OF MORPHOGENESIS, ISOFORM D"/>
    <property type="match status" value="1"/>
</dbReference>
<dbReference type="InterPro" id="IPR009003">
    <property type="entry name" value="Peptidase_S1_PA"/>
</dbReference>
<gene>
    <name evidence="2" type="ORF">ACKI18_11860</name>
</gene>
<evidence type="ECO:0000256" key="1">
    <source>
        <dbReference type="SAM" id="MobiDB-lite"/>
    </source>
</evidence>
<feature type="compositionally biased region" description="Low complexity" evidence="1">
    <location>
        <begin position="688"/>
        <end position="713"/>
    </location>
</feature>
<name>A0ABW9HMW2_9ACTN</name>
<evidence type="ECO:0008006" key="4">
    <source>
        <dbReference type="Google" id="ProtNLM"/>
    </source>
</evidence>
<comment type="caution">
    <text evidence="2">The sequence shown here is derived from an EMBL/GenBank/DDBJ whole genome shotgun (WGS) entry which is preliminary data.</text>
</comment>